<dbReference type="InterPro" id="IPR036249">
    <property type="entry name" value="Thioredoxin-like_sf"/>
</dbReference>
<dbReference type="InterPro" id="IPR012336">
    <property type="entry name" value="Thioredoxin-like_fold"/>
</dbReference>
<reference evidence="10 11" key="1">
    <citation type="submission" date="2018-09" db="EMBL/GenBank/DDBJ databases">
        <authorList>
            <person name="Wang Z."/>
        </authorList>
    </citation>
    <scope>NUCLEOTIDE SEQUENCE [LARGE SCALE GENOMIC DNA]</scope>
    <source>
        <strain evidence="10 11">ALS 81</strain>
    </source>
</reference>
<dbReference type="PANTHER" id="PTHR35272">
    <property type="entry name" value="THIOL:DISULFIDE INTERCHANGE PROTEIN DSBC-RELATED"/>
    <property type="match status" value="1"/>
</dbReference>
<dbReference type="OrthoDB" id="12976at2"/>
<dbReference type="Pfam" id="PF10411">
    <property type="entry name" value="DsbC_N"/>
    <property type="match status" value="1"/>
</dbReference>
<keyword evidence="6 7" id="KW-0676">Redox-active center</keyword>
<evidence type="ECO:0000256" key="3">
    <source>
        <dbReference type="ARBA" id="ARBA00022729"/>
    </source>
</evidence>
<comment type="caution">
    <text evidence="10">The sequence shown here is derived from an EMBL/GenBank/DDBJ whole genome shotgun (WGS) entry which is preliminary data.</text>
</comment>
<feature type="chain" id="PRO_5018820339" description="Thiol:disulfide interchange protein" evidence="7">
    <location>
        <begin position="27"/>
        <end position="256"/>
    </location>
</feature>
<sequence length="256" mass="28291">MFSHISIIRKAVLASVAACISFSSLAEDHTALEQQLVKNMGLDVISIANTPINEVYEVVTSRGIIYSDKSGDFVLMGELYDLQSRENLTEKAMTSLRIAQSEPFADSMIEYKAKDEKYVVTVFTDTSCGYCQLLHSQMNTYTEQDPDSGKLLTLPGYNDLGITVRYLAYPRGGQRSPVYQEMQNVWCAEDPQQAMDDAKAGKKIASSNCEVDIYSQYQLGETFGIRGTPAMLLKDGSMLPGYRNPAALLELLETGA</sequence>
<dbReference type="Gene3D" id="3.10.450.70">
    <property type="entry name" value="Disulphide bond isomerase, DsbC/G, N-terminal"/>
    <property type="match status" value="1"/>
</dbReference>
<organism evidence="10 11">
    <name type="scientific">Alginatibacterium sediminis</name>
    <dbReference type="NCBI Taxonomy" id="2164068"/>
    <lineage>
        <taxon>Bacteria</taxon>
        <taxon>Pseudomonadati</taxon>
        <taxon>Pseudomonadota</taxon>
        <taxon>Gammaproteobacteria</taxon>
        <taxon>Alteromonadales</taxon>
        <taxon>Alteromonadaceae</taxon>
        <taxon>Alginatibacterium</taxon>
    </lineage>
</organism>
<feature type="signal peptide" evidence="7">
    <location>
        <begin position="1"/>
        <end position="26"/>
    </location>
</feature>
<evidence type="ECO:0000256" key="7">
    <source>
        <dbReference type="RuleBase" id="RU364038"/>
    </source>
</evidence>
<keyword evidence="4 7" id="KW-0574">Periplasm</keyword>
<keyword evidence="3 7" id="KW-0732">Signal</keyword>
<dbReference type="Proteomes" id="UP000286482">
    <property type="component" value="Unassembled WGS sequence"/>
</dbReference>
<dbReference type="InterPro" id="IPR033954">
    <property type="entry name" value="DiS-bond_Isoase_DsbC/G"/>
</dbReference>
<proteinExistence type="inferred from homology"/>
<feature type="domain" description="Thioredoxin-like fold" evidence="9">
    <location>
        <begin position="113"/>
        <end position="252"/>
    </location>
</feature>
<dbReference type="CDD" id="cd03020">
    <property type="entry name" value="DsbA_DsbC_DsbG"/>
    <property type="match status" value="1"/>
</dbReference>
<comment type="subcellular location">
    <subcellularLocation>
        <location evidence="1 7">Periplasm</location>
    </subcellularLocation>
</comment>
<evidence type="ECO:0000256" key="6">
    <source>
        <dbReference type="ARBA" id="ARBA00023284"/>
    </source>
</evidence>
<evidence type="ECO:0000256" key="4">
    <source>
        <dbReference type="ARBA" id="ARBA00022764"/>
    </source>
</evidence>
<comment type="function">
    <text evidence="7">Required for disulfide bond formation in some periplasmic proteins. Acts by transferring its disulfide bond to other proteins and is reduced in the process.</text>
</comment>
<dbReference type="AlphaFoldDB" id="A0A420E8G9"/>
<dbReference type="PANTHER" id="PTHR35272:SF3">
    <property type="entry name" value="THIOL:DISULFIDE INTERCHANGE PROTEIN DSBC"/>
    <property type="match status" value="1"/>
</dbReference>
<gene>
    <name evidence="10" type="ORF">DBZ36_14810</name>
</gene>
<evidence type="ECO:0000256" key="5">
    <source>
        <dbReference type="ARBA" id="ARBA00023157"/>
    </source>
</evidence>
<keyword evidence="5" id="KW-1015">Disulfide bond</keyword>
<evidence type="ECO:0000259" key="8">
    <source>
        <dbReference type="Pfam" id="PF10411"/>
    </source>
</evidence>
<comment type="similarity">
    <text evidence="2 7">Belongs to the thioredoxin family. DsbC subfamily.</text>
</comment>
<feature type="domain" description="Disulphide bond isomerase DsbC/G N-terminal" evidence="8">
    <location>
        <begin position="26"/>
        <end position="90"/>
    </location>
</feature>
<name>A0A420E8G9_9ALTE</name>
<dbReference type="Pfam" id="PF13098">
    <property type="entry name" value="Thioredoxin_2"/>
    <property type="match status" value="1"/>
</dbReference>
<accession>A0A420E8G9</accession>
<evidence type="ECO:0000313" key="11">
    <source>
        <dbReference type="Proteomes" id="UP000286482"/>
    </source>
</evidence>
<dbReference type="InterPro" id="IPR051470">
    <property type="entry name" value="Thiol:disulfide_interchange"/>
</dbReference>
<dbReference type="EMBL" id="RAQO01000008">
    <property type="protein sequence ID" value="RKF15653.1"/>
    <property type="molecule type" value="Genomic_DNA"/>
</dbReference>
<dbReference type="SUPFAM" id="SSF52833">
    <property type="entry name" value="Thioredoxin-like"/>
    <property type="match status" value="1"/>
</dbReference>
<evidence type="ECO:0000256" key="1">
    <source>
        <dbReference type="ARBA" id="ARBA00004418"/>
    </source>
</evidence>
<protein>
    <recommendedName>
        <fullName evidence="7">Thiol:disulfide interchange protein</fullName>
    </recommendedName>
</protein>
<keyword evidence="11" id="KW-1185">Reference proteome</keyword>
<evidence type="ECO:0000259" key="9">
    <source>
        <dbReference type="Pfam" id="PF13098"/>
    </source>
</evidence>
<dbReference type="Gene3D" id="3.40.30.10">
    <property type="entry name" value="Glutaredoxin"/>
    <property type="match status" value="1"/>
</dbReference>
<dbReference type="GO" id="GO:0042597">
    <property type="term" value="C:periplasmic space"/>
    <property type="evidence" value="ECO:0007669"/>
    <property type="project" value="UniProtKB-SubCell"/>
</dbReference>
<dbReference type="InterPro" id="IPR018950">
    <property type="entry name" value="DiS-bond_isomerase_DsbC/G_N"/>
</dbReference>
<dbReference type="RefSeq" id="WP_120355739.1">
    <property type="nucleotide sequence ID" value="NZ_RAQO01000008.1"/>
</dbReference>
<evidence type="ECO:0000256" key="2">
    <source>
        <dbReference type="ARBA" id="ARBA00009813"/>
    </source>
</evidence>
<evidence type="ECO:0000313" key="10">
    <source>
        <dbReference type="EMBL" id="RKF15653.1"/>
    </source>
</evidence>
<dbReference type="InterPro" id="IPR009094">
    <property type="entry name" value="DiS-bond_isomerase_DsbC/G_N_sf"/>
</dbReference>
<dbReference type="SUPFAM" id="SSF54423">
    <property type="entry name" value="DsbC/DsbG N-terminal domain-like"/>
    <property type="match status" value="1"/>
</dbReference>